<evidence type="ECO:0000256" key="2">
    <source>
        <dbReference type="SAM" id="MobiDB-lite"/>
    </source>
</evidence>
<comment type="caution">
    <text evidence="3">The sequence shown here is derived from an EMBL/GenBank/DDBJ whole genome shotgun (WGS) entry which is preliminary data.</text>
</comment>
<sequence>PVSMDMSAQSAKQARTVVNRLTKLQRLITLKEQKIDAARAELSNEKASQRAAQERVAKGRMKADRIHQETQTLRHKLRRLSDQHAVLHNERVGTAKREEQLNAVFEHIRDETMDANQDSLRRKETLREASAHVMELQAEVLHAEKALIAAKERRKQAERNLLDSVSERELHLHRMDSVMGELSSCGSGTSIGSPVDL</sequence>
<name>A0A9K3D718_9EUKA</name>
<dbReference type="Proteomes" id="UP000265618">
    <property type="component" value="Unassembled WGS sequence"/>
</dbReference>
<protein>
    <submittedName>
        <fullName evidence="3">Uncharacterized protein</fullName>
    </submittedName>
</protein>
<dbReference type="AlphaFoldDB" id="A0A9K3D718"/>
<gene>
    <name evidence="3" type="ORF">KIPB_011108</name>
</gene>
<reference evidence="3 4" key="1">
    <citation type="journal article" date="2018" name="PLoS ONE">
        <title>The draft genome of Kipferlia bialata reveals reductive genome evolution in fornicate parasites.</title>
        <authorList>
            <person name="Tanifuji G."/>
            <person name="Takabayashi S."/>
            <person name="Kume K."/>
            <person name="Takagi M."/>
            <person name="Nakayama T."/>
            <person name="Kamikawa R."/>
            <person name="Inagaki Y."/>
            <person name="Hashimoto T."/>
        </authorList>
    </citation>
    <scope>NUCLEOTIDE SEQUENCE [LARGE SCALE GENOMIC DNA]</scope>
    <source>
        <strain evidence="3">NY0173</strain>
    </source>
</reference>
<organism evidence="3 4">
    <name type="scientific">Kipferlia bialata</name>
    <dbReference type="NCBI Taxonomy" id="797122"/>
    <lineage>
        <taxon>Eukaryota</taxon>
        <taxon>Metamonada</taxon>
        <taxon>Carpediemonas-like organisms</taxon>
        <taxon>Kipferlia</taxon>
    </lineage>
</organism>
<evidence type="ECO:0000313" key="3">
    <source>
        <dbReference type="EMBL" id="GIQ88780.1"/>
    </source>
</evidence>
<accession>A0A9K3D718</accession>
<feature type="non-terminal residue" evidence="3">
    <location>
        <position position="1"/>
    </location>
</feature>
<keyword evidence="4" id="KW-1185">Reference proteome</keyword>
<evidence type="ECO:0000256" key="1">
    <source>
        <dbReference type="SAM" id="Coils"/>
    </source>
</evidence>
<evidence type="ECO:0000313" key="4">
    <source>
        <dbReference type="Proteomes" id="UP000265618"/>
    </source>
</evidence>
<proteinExistence type="predicted"/>
<feature type="coiled-coil region" evidence="1">
    <location>
        <begin position="126"/>
        <end position="168"/>
    </location>
</feature>
<dbReference type="EMBL" id="BDIP01004380">
    <property type="protein sequence ID" value="GIQ88780.1"/>
    <property type="molecule type" value="Genomic_DNA"/>
</dbReference>
<keyword evidence="1" id="KW-0175">Coiled coil</keyword>
<feature type="region of interest" description="Disordered" evidence="2">
    <location>
        <begin position="40"/>
        <end position="65"/>
    </location>
</feature>